<sequence length="143" mass="15890">MCQKPLSTANTNVNAVGSWGYTALSYTVKKENYDAVKLLLAYIPGNVLHSKMWSIKRISEKIDQMRSLGAQQSIQINARESGGRTALQTAAIGRIDEGIKYLIERKDGQARDKERQTALGIARESGHAEISQLLTSEKARRKK</sequence>
<organism evidence="1 2">
    <name type="scientific">Lindgomyces ingoldianus</name>
    <dbReference type="NCBI Taxonomy" id="673940"/>
    <lineage>
        <taxon>Eukaryota</taxon>
        <taxon>Fungi</taxon>
        <taxon>Dikarya</taxon>
        <taxon>Ascomycota</taxon>
        <taxon>Pezizomycotina</taxon>
        <taxon>Dothideomycetes</taxon>
        <taxon>Pleosporomycetidae</taxon>
        <taxon>Pleosporales</taxon>
        <taxon>Lindgomycetaceae</taxon>
        <taxon>Lindgomyces</taxon>
    </lineage>
</organism>
<comment type="caution">
    <text evidence="1">The sequence shown here is derived from an EMBL/GenBank/DDBJ whole genome shotgun (WGS) entry which is preliminary data.</text>
</comment>
<proteinExistence type="predicted"/>
<accession>A0ACB6QC38</accession>
<keyword evidence="2" id="KW-1185">Reference proteome</keyword>
<evidence type="ECO:0000313" key="1">
    <source>
        <dbReference type="EMBL" id="KAF2463716.1"/>
    </source>
</evidence>
<dbReference type="EMBL" id="MU003547">
    <property type="protein sequence ID" value="KAF2463716.1"/>
    <property type="molecule type" value="Genomic_DNA"/>
</dbReference>
<name>A0ACB6QC38_9PLEO</name>
<gene>
    <name evidence="1" type="ORF">BDR25DRAFT_319744</name>
</gene>
<dbReference type="Proteomes" id="UP000799755">
    <property type="component" value="Unassembled WGS sequence"/>
</dbReference>
<evidence type="ECO:0000313" key="2">
    <source>
        <dbReference type="Proteomes" id="UP000799755"/>
    </source>
</evidence>
<reference evidence="1" key="1">
    <citation type="journal article" date="2020" name="Stud. Mycol.">
        <title>101 Dothideomycetes genomes: a test case for predicting lifestyles and emergence of pathogens.</title>
        <authorList>
            <person name="Haridas S."/>
            <person name="Albert R."/>
            <person name="Binder M."/>
            <person name="Bloem J."/>
            <person name="Labutti K."/>
            <person name="Salamov A."/>
            <person name="Andreopoulos B."/>
            <person name="Baker S."/>
            <person name="Barry K."/>
            <person name="Bills G."/>
            <person name="Bluhm B."/>
            <person name="Cannon C."/>
            <person name="Castanera R."/>
            <person name="Culley D."/>
            <person name="Daum C."/>
            <person name="Ezra D."/>
            <person name="Gonzalez J."/>
            <person name="Henrissat B."/>
            <person name="Kuo A."/>
            <person name="Liang C."/>
            <person name="Lipzen A."/>
            <person name="Lutzoni F."/>
            <person name="Magnuson J."/>
            <person name="Mondo S."/>
            <person name="Nolan M."/>
            <person name="Ohm R."/>
            <person name="Pangilinan J."/>
            <person name="Park H.-J."/>
            <person name="Ramirez L."/>
            <person name="Alfaro M."/>
            <person name="Sun H."/>
            <person name="Tritt A."/>
            <person name="Yoshinaga Y."/>
            <person name="Zwiers L.-H."/>
            <person name="Turgeon B."/>
            <person name="Goodwin S."/>
            <person name="Spatafora J."/>
            <person name="Crous P."/>
            <person name="Grigoriev I."/>
        </authorList>
    </citation>
    <scope>NUCLEOTIDE SEQUENCE</scope>
    <source>
        <strain evidence="1">ATCC 200398</strain>
    </source>
</reference>
<protein>
    <submittedName>
        <fullName evidence="1">Uncharacterized protein</fullName>
    </submittedName>
</protein>